<sequence>MRDKMNSIQILNAISPVAARTDNTAIVSSIIDTRGYDSLTFGIIIGTNTDTNATFAVTMDHGDAANLSDAASVPAAQLVGTLALAGYDFSDDAESRKIGYIGARRYVRLTITPSGNDAGNIFVAAAAILGHPAIAPTPNPPV</sequence>
<proteinExistence type="predicted"/>
<protein>
    <submittedName>
        <fullName evidence="1">Uncharacterized protein</fullName>
    </submittedName>
</protein>
<dbReference type="EMBL" id="LR796413">
    <property type="protein sequence ID" value="CAB4142571.1"/>
    <property type="molecule type" value="Genomic_DNA"/>
</dbReference>
<accession>A0A6J5M8P9</accession>
<organism evidence="1">
    <name type="scientific">uncultured Caudovirales phage</name>
    <dbReference type="NCBI Taxonomy" id="2100421"/>
    <lineage>
        <taxon>Viruses</taxon>
        <taxon>Duplodnaviria</taxon>
        <taxon>Heunggongvirae</taxon>
        <taxon>Uroviricota</taxon>
        <taxon>Caudoviricetes</taxon>
        <taxon>Peduoviridae</taxon>
        <taxon>Maltschvirus</taxon>
        <taxon>Maltschvirus maltsch</taxon>
    </lineage>
</organism>
<name>A0A6J5M8P9_9CAUD</name>
<gene>
    <name evidence="1" type="ORF">UFOVP452_21</name>
</gene>
<evidence type="ECO:0000313" key="1">
    <source>
        <dbReference type="EMBL" id="CAB4142571.1"/>
    </source>
</evidence>
<reference evidence="1" key="1">
    <citation type="submission" date="2020-04" db="EMBL/GenBank/DDBJ databases">
        <authorList>
            <person name="Chiriac C."/>
            <person name="Salcher M."/>
            <person name="Ghai R."/>
            <person name="Kavagutti S V."/>
        </authorList>
    </citation>
    <scope>NUCLEOTIDE SEQUENCE</scope>
</reference>